<name>A0A9D3QEX7_MEGAT</name>
<dbReference type="AlphaFoldDB" id="A0A9D3QEX7"/>
<dbReference type="PANTHER" id="PTHR14096:SF59">
    <property type="entry name" value="APOLIPOPROTEIN L, 1 ISOFORM X1"/>
    <property type="match status" value="1"/>
</dbReference>
<dbReference type="Pfam" id="PF05461">
    <property type="entry name" value="ApoL"/>
    <property type="match status" value="1"/>
</dbReference>
<feature type="region of interest" description="Disordered" evidence="2">
    <location>
        <begin position="1"/>
        <end position="110"/>
    </location>
</feature>
<proteinExistence type="inferred from homology"/>
<dbReference type="Proteomes" id="UP001046870">
    <property type="component" value="Chromosome 1"/>
</dbReference>
<feature type="transmembrane region" description="Helical" evidence="3">
    <location>
        <begin position="363"/>
        <end position="388"/>
    </location>
</feature>
<dbReference type="EMBL" id="JAFDVH010000001">
    <property type="protein sequence ID" value="KAG7491490.1"/>
    <property type="molecule type" value="Genomic_DNA"/>
</dbReference>
<dbReference type="GO" id="GO:0008289">
    <property type="term" value="F:lipid binding"/>
    <property type="evidence" value="ECO:0007669"/>
    <property type="project" value="InterPro"/>
</dbReference>
<feature type="compositionally biased region" description="Polar residues" evidence="2">
    <location>
        <begin position="12"/>
        <end position="33"/>
    </location>
</feature>
<evidence type="ECO:0000256" key="2">
    <source>
        <dbReference type="SAM" id="MobiDB-lite"/>
    </source>
</evidence>
<keyword evidence="5" id="KW-1185">Reference proteome</keyword>
<dbReference type="OrthoDB" id="8920155at2759"/>
<dbReference type="PANTHER" id="PTHR14096">
    <property type="entry name" value="APOLIPOPROTEIN L"/>
    <property type="match status" value="1"/>
</dbReference>
<comment type="caution">
    <text evidence="4">The sequence shown here is derived from an EMBL/GenBank/DDBJ whole genome shotgun (WGS) entry which is preliminary data.</text>
</comment>
<feature type="compositionally biased region" description="Low complexity" evidence="2">
    <location>
        <begin position="51"/>
        <end position="60"/>
    </location>
</feature>
<evidence type="ECO:0000256" key="1">
    <source>
        <dbReference type="ARBA" id="ARBA00010090"/>
    </source>
</evidence>
<organism evidence="4 5">
    <name type="scientific">Megalops atlanticus</name>
    <name type="common">Tarpon</name>
    <name type="synonym">Clupea gigantea</name>
    <dbReference type="NCBI Taxonomy" id="7932"/>
    <lineage>
        <taxon>Eukaryota</taxon>
        <taxon>Metazoa</taxon>
        <taxon>Chordata</taxon>
        <taxon>Craniata</taxon>
        <taxon>Vertebrata</taxon>
        <taxon>Euteleostomi</taxon>
        <taxon>Actinopterygii</taxon>
        <taxon>Neopterygii</taxon>
        <taxon>Teleostei</taxon>
        <taxon>Elopiformes</taxon>
        <taxon>Megalopidae</taxon>
        <taxon>Megalops</taxon>
    </lineage>
</organism>
<keyword evidence="3" id="KW-0472">Membrane</keyword>
<dbReference type="InterPro" id="IPR008405">
    <property type="entry name" value="ApoL"/>
</dbReference>
<evidence type="ECO:0000256" key="3">
    <source>
        <dbReference type="SAM" id="Phobius"/>
    </source>
</evidence>
<keyword evidence="3" id="KW-1133">Transmembrane helix</keyword>
<protein>
    <submittedName>
        <fullName evidence="4">Uncharacterized protein</fullName>
    </submittedName>
</protein>
<dbReference type="GO" id="GO:0042157">
    <property type="term" value="P:lipoprotein metabolic process"/>
    <property type="evidence" value="ECO:0007669"/>
    <property type="project" value="InterPro"/>
</dbReference>
<dbReference type="GO" id="GO:0006869">
    <property type="term" value="P:lipid transport"/>
    <property type="evidence" value="ECO:0007669"/>
    <property type="project" value="InterPro"/>
</dbReference>
<accession>A0A9D3QEX7</accession>
<sequence>MANAPTPLPRTRYQTNAIGTGPGSPTSSDTQEGSDVRNVHPLKQPPPVSPKPKSVTLSPTVRHFDTTEGRSQMTVENSKGFGYPKIKQPPPVAPKPKKVTPSPTEGPSRGCDTVDGGTPVTQSPPVLPHHAQWQKTSLNSSEEKEIPLYQEVLPVGKVAELSPPVLPCAHWAKTPLNTSEEKQIPLYQEVLPVENVTQVKNSGSVSNSYSAKPRPYLPFQNPCTGIPRDNNIGVSSKKKTSNNYENIGELMEWWKNVKREYLSCELTGMGGPPSHYKVMEDEVKAFDQKAYRVKRALHVYTHLLTKHGETLQNHIIELDSIADNLDKVYKGAKIAGITGGATGAVGGVAAVAGVILAPATMGASLLVTVAGVGAVAAGGLTGASAAITNKVCSSMDRKKVEKIVKDYMDKIREIDKCLKFISAGREQLKRHDVSRLQGVDAEAMRVAKVAEMAVNSSDAMQAASMSGGILHGFALGMEFFFVEGDANKLKKGTETKFAKKIRKLTQELQTGLYALMRVKKCSLQELT</sequence>
<feature type="transmembrane region" description="Helical" evidence="3">
    <location>
        <begin position="334"/>
        <end position="357"/>
    </location>
</feature>
<keyword evidence="3" id="KW-0812">Transmembrane</keyword>
<dbReference type="GO" id="GO:0005576">
    <property type="term" value="C:extracellular region"/>
    <property type="evidence" value="ECO:0007669"/>
    <property type="project" value="InterPro"/>
</dbReference>
<reference evidence="4" key="1">
    <citation type="submission" date="2021-01" db="EMBL/GenBank/DDBJ databases">
        <authorList>
            <person name="Zahm M."/>
            <person name="Roques C."/>
            <person name="Cabau C."/>
            <person name="Klopp C."/>
            <person name="Donnadieu C."/>
            <person name="Jouanno E."/>
            <person name="Lampietro C."/>
            <person name="Louis A."/>
            <person name="Herpin A."/>
            <person name="Echchiki A."/>
            <person name="Berthelot C."/>
            <person name="Parey E."/>
            <person name="Roest-Crollius H."/>
            <person name="Braasch I."/>
            <person name="Postlethwait J."/>
            <person name="Bobe J."/>
            <person name="Montfort J."/>
            <person name="Bouchez O."/>
            <person name="Begum T."/>
            <person name="Mejri S."/>
            <person name="Adams A."/>
            <person name="Chen W.-J."/>
            <person name="Guiguen Y."/>
        </authorList>
    </citation>
    <scope>NUCLEOTIDE SEQUENCE</scope>
    <source>
        <strain evidence="4">YG-15Mar2019-1</strain>
        <tissue evidence="4">Brain</tissue>
    </source>
</reference>
<dbReference type="GO" id="GO:0016020">
    <property type="term" value="C:membrane"/>
    <property type="evidence" value="ECO:0007669"/>
    <property type="project" value="TreeGrafter"/>
</dbReference>
<evidence type="ECO:0000313" key="4">
    <source>
        <dbReference type="EMBL" id="KAG7491490.1"/>
    </source>
</evidence>
<comment type="similarity">
    <text evidence="1">Belongs to the apolipoprotein L family.</text>
</comment>
<gene>
    <name evidence="4" type="ORF">MATL_G00004060</name>
</gene>
<evidence type="ECO:0000313" key="5">
    <source>
        <dbReference type="Proteomes" id="UP001046870"/>
    </source>
</evidence>